<evidence type="ECO:0008006" key="6">
    <source>
        <dbReference type="Google" id="ProtNLM"/>
    </source>
</evidence>
<dbReference type="InterPro" id="IPR032675">
    <property type="entry name" value="LRR_dom_sf"/>
</dbReference>
<reference evidence="4 5" key="1">
    <citation type="journal article" date="2024" name="bioRxiv">
        <title>A reference genome for Trichogramma kaykai: A tiny desert-dwelling parasitoid wasp with competing sex-ratio distorters.</title>
        <authorList>
            <person name="Culotta J."/>
            <person name="Lindsey A.R."/>
        </authorList>
    </citation>
    <scope>NUCLEOTIDE SEQUENCE [LARGE SCALE GENOMIC DNA]</scope>
    <source>
        <strain evidence="4 5">KSX58</strain>
    </source>
</reference>
<feature type="chain" id="PRO_5044868059" description="LRRCT domain-containing protein" evidence="3">
    <location>
        <begin position="37"/>
        <end position="540"/>
    </location>
</feature>
<feature type="region of interest" description="Disordered" evidence="1">
    <location>
        <begin position="458"/>
        <end position="509"/>
    </location>
</feature>
<proteinExistence type="predicted"/>
<feature type="transmembrane region" description="Helical" evidence="2">
    <location>
        <begin position="422"/>
        <end position="447"/>
    </location>
</feature>
<evidence type="ECO:0000256" key="1">
    <source>
        <dbReference type="SAM" id="MobiDB-lite"/>
    </source>
</evidence>
<keyword evidence="2" id="KW-1133">Transmembrane helix</keyword>
<accession>A0ABD2X1Z1</accession>
<evidence type="ECO:0000256" key="2">
    <source>
        <dbReference type="SAM" id="Phobius"/>
    </source>
</evidence>
<evidence type="ECO:0000256" key="3">
    <source>
        <dbReference type="SAM" id="SignalP"/>
    </source>
</evidence>
<comment type="caution">
    <text evidence="4">The sequence shown here is derived from an EMBL/GenBank/DDBJ whole genome shotgun (WGS) entry which is preliminary data.</text>
</comment>
<name>A0ABD2X1Z1_9HYME</name>
<dbReference type="EMBL" id="JBJJXI010000056">
    <property type="protein sequence ID" value="KAL3399376.1"/>
    <property type="molecule type" value="Genomic_DNA"/>
</dbReference>
<feature type="signal peptide" evidence="3">
    <location>
        <begin position="1"/>
        <end position="36"/>
    </location>
</feature>
<sequence>MRKRRAAAATTTTTWPRLWPVLVCIVALEMTATGRAALAQTKCIAAPCTCDEFGRLLCDCKDSPQELYLTSEGEHPLARHTSRINVTNCPNVVLANNSLAHMDGLVSIDLINVANLTLLSHSLKLSPKATHVLVAVRNSSLAELPSNLFHGNIETIDLENVHVDDVMSFSFANLYETQRISLTNCHLTRIEQQAFKKFDVKYLHVVGGTFGAEQVLSRTMHDVEVYEKFMLSGVRMGQVHSSAFIVRKPLNFMLVNSHVDSLESEAFDVTIRRTVHIKNNTLGSVAFGAFLSIRADPENKPSDGASNLHKLTFSNNSLGDFEEGSLIFDRTSFHTELSNVLVNQSCDCERLATWKGQILNYTNAHARRITFLDSTNIVAPPFALESGSEDPETFLCVEDSESGQRASFVDYELRKCALSGSMLLLISAVSGLLLLLLIVGCATVYCCKRRGGREAQQKQRWISVPTTAPDVVGKDASQAGGGGGASNGHHRHPKEAQSGQQSGGGPVDSRITMVVPDGRLYRETEFHVIVEKAEPLTTEL</sequence>
<dbReference type="Proteomes" id="UP001627154">
    <property type="component" value="Unassembled WGS sequence"/>
</dbReference>
<dbReference type="SUPFAM" id="SSF52058">
    <property type="entry name" value="L domain-like"/>
    <property type="match status" value="1"/>
</dbReference>
<evidence type="ECO:0000313" key="5">
    <source>
        <dbReference type="Proteomes" id="UP001627154"/>
    </source>
</evidence>
<keyword evidence="5" id="KW-1185">Reference proteome</keyword>
<organism evidence="4 5">
    <name type="scientific">Trichogramma kaykai</name>
    <dbReference type="NCBI Taxonomy" id="54128"/>
    <lineage>
        <taxon>Eukaryota</taxon>
        <taxon>Metazoa</taxon>
        <taxon>Ecdysozoa</taxon>
        <taxon>Arthropoda</taxon>
        <taxon>Hexapoda</taxon>
        <taxon>Insecta</taxon>
        <taxon>Pterygota</taxon>
        <taxon>Neoptera</taxon>
        <taxon>Endopterygota</taxon>
        <taxon>Hymenoptera</taxon>
        <taxon>Apocrita</taxon>
        <taxon>Proctotrupomorpha</taxon>
        <taxon>Chalcidoidea</taxon>
        <taxon>Trichogrammatidae</taxon>
        <taxon>Trichogramma</taxon>
    </lineage>
</organism>
<dbReference type="AlphaFoldDB" id="A0ABD2X1Z1"/>
<evidence type="ECO:0000313" key="4">
    <source>
        <dbReference type="EMBL" id="KAL3399376.1"/>
    </source>
</evidence>
<keyword evidence="2" id="KW-0812">Transmembrane</keyword>
<keyword evidence="3" id="KW-0732">Signal</keyword>
<protein>
    <recommendedName>
        <fullName evidence="6">LRRCT domain-containing protein</fullName>
    </recommendedName>
</protein>
<keyword evidence="2" id="KW-0472">Membrane</keyword>
<gene>
    <name evidence="4" type="ORF">TKK_007235</name>
</gene>
<dbReference type="Gene3D" id="3.80.10.10">
    <property type="entry name" value="Ribonuclease Inhibitor"/>
    <property type="match status" value="1"/>
</dbReference>